<dbReference type="Pfam" id="PF00072">
    <property type="entry name" value="Response_reg"/>
    <property type="match status" value="1"/>
</dbReference>
<feature type="modified residue" description="4-aspartylphosphate" evidence="2">
    <location>
        <position position="48"/>
    </location>
</feature>
<dbReference type="SUPFAM" id="SSF52172">
    <property type="entry name" value="CheY-like"/>
    <property type="match status" value="1"/>
</dbReference>
<comment type="caution">
    <text evidence="4">The sequence shown here is derived from an EMBL/GenBank/DDBJ whole genome shotgun (WGS) entry which is preliminary data.</text>
</comment>
<dbReference type="PANTHER" id="PTHR44591">
    <property type="entry name" value="STRESS RESPONSE REGULATOR PROTEIN 1"/>
    <property type="match status" value="1"/>
</dbReference>
<dbReference type="Gene3D" id="3.40.50.2300">
    <property type="match status" value="1"/>
</dbReference>
<evidence type="ECO:0000256" key="1">
    <source>
        <dbReference type="ARBA" id="ARBA00022553"/>
    </source>
</evidence>
<evidence type="ECO:0000259" key="3">
    <source>
        <dbReference type="PROSITE" id="PS50110"/>
    </source>
</evidence>
<protein>
    <submittedName>
        <fullName evidence="4">Response regulator</fullName>
    </submittedName>
</protein>
<evidence type="ECO:0000256" key="2">
    <source>
        <dbReference type="PROSITE-ProRule" id="PRU00169"/>
    </source>
</evidence>
<organism evidence="4 5">
    <name type="scientific">Pelomonas dachongensis</name>
    <dbReference type="NCBI Taxonomy" id="3299029"/>
    <lineage>
        <taxon>Bacteria</taxon>
        <taxon>Pseudomonadati</taxon>
        <taxon>Pseudomonadota</taxon>
        <taxon>Betaproteobacteria</taxon>
        <taxon>Burkholderiales</taxon>
        <taxon>Sphaerotilaceae</taxon>
        <taxon>Roseateles</taxon>
    </lineage>
</organism>
<keyword evidence="1 2" id="KW-0597">Phosphoprotein</keyword>
<dbReference type="InterPro" id="IPR050595">
    <property type="entry name" value="Bact_response_regulator"/>
</dbReference>
<dbReference type="SMART" id="SM00448">
    <property type="entry name" value="REC"/>
    <property type="match status" value="1"/>
</dbReference>
<gene>
    <name evidence="4" type="ORF">ACG02S_01050</name>
</gene>
<dbReference type="PROSITE" id="PS50110">
    <property type="entry name" value="RESPONSE_REGULATORY"/>
    <property type="match status" value="1"/>
</dbReference>
<keyword evidence="5" id="KW-1185">Reference proteome</keyword>
<name>A0ABW7EIH4_9BURK</name>
<evidence type="ECO:0000313" key="5">
    <source>
        <dbReference type="Proteomes" id="UP001606300"/>
    </source>
</evidence>
<proteinExistence type="predicted"/>
<sequence length="123" mass="13529">MVVDDNIDAAEALAALLTVDGATVRTETNASNIVEAVRECDPWLVLLDLEMPGIDDFEACRLIRVERPDDIYVAALTGWSRDEDLARCKAVGFDEHLVKPIAAERLVQVIYFAAALRNSAADR</sequence>
<feature type="domain" description="Response regulatory" evidence="3">
    <location>
        <begin position="1"/>
        <end position="114"/>
    </location>
</feature>
<dbReference type="RefSeq" id="WP_394468584.1">
    <property type="nucleotide sequence ID" value="NZ_JBIGHY010000001.1"/>
</dbReference>
<dbReference type="EMBL" id="JBIGHY010000001">
    <property type="protein sequence ID" value="MFG6412478.1"/>
    <property type="molecule type" value="Genomic_DNA"/>
</dbReference>
<reference evidence="4 5" key="1">
    <citation type="submission" date="2024-09" db="EMBL/GenBank/DDBJ databases">
        <title>Novel species of the genus Pelomonas and Roseateles isolated from streams.</title>
        <authorList>
            <person name="Lu H."/>
        </authorList>
    </citation>
    <scope>NUCLEOTIDE SEQUENCE [LARGE SCALE GENOMIC DNA]</scope>
    <source>
        <strain evidence="4 5">DC23W</strain>
    </source>
</reference>
<evidence type="ECO:0000313" key="4">
    <source>
        <dbReference type="EMBL" id="MFG6412478.1"/>
    </source>
</evidence>
<dbReference type="Proteomes" id="UP001606300">
    <property type="component" value="Unassembled WGS sequence"/>
</dbReference>
<dbReference type="InterPro" id="IPR011006">
    <property type="entry name" value="CheY-like_superfamily"/>
</dbReference>
<dbReference type="PANTHER" id="PTHR44591:SF3">
    <property type="entry name" value="RESPONSE REGULATORY DOMAIN-CONTAINING PROTEIN"/>
    <property type="match status" value="1"/>
</dbReference>
<dbReference type="InterPro" id="IPR001789">
    <property type="entry name" value="Sig_transdc_resp-reg_receiver"/>
</dbReference>
<accession>A0ABW7EIH4</accession>